<sequence length="131" mass="15598">MSSYYERNNGIVNDCYEAEGKLRRAWGWGDPKAYERLKRFASWFEDIWLEIDDLTDDNQLNERAECAALLACEELLTFTHIPCEDYLKYIVRIRCCLRPDETWYDYPYDVTGLEDTSDESSDDGMMFHMEM</sequence>
<evidence type="ECO:0000313" key="2">
    <source>
        <dbReference type="EMBL" id="WVW84009.1"/>
    </source>
</evidence>
<dbReference type="EMBL" id="CP144544">
    <property type="protein sequence ID" value="WVW84009.1"/>
    <property type="molecule type" value="Genomic_DNA"/>
</dbReference>
<keyword evidence="3" id="KW-1185">Reference proteome</keyword>
<dbReference type="RefSeq" id="XP_019046412.1">
    <property type="nucleotide sequence ID" value="XM_019191782.1"/>
</dbReference>
<accession>A0A1B9G2T7</accession>
<protein>
    <submittedName>
        <fullName evidence="1">Uncharacterized protein</fullName>
    </submittedName>
</protein>
<dbReference type="VEuPathDB" id="FungiDB:I302_05159"/>
<name>A0A1B9G2T7_9TREE</name>
<dbReference type="AlphaFoldDB" id="A0A1B9G2T7"/>
<dbReference type="GeneID" id="30209558"/>
<reference evidence="2" key="4">
    <citation type="submission" date="2024-02" db="EMBL/GenBank/DDBJ databases">
        <title>Comparative genomics of Cryptococcus and Kwoniella reveals pathogenesis evolution and contrasting modes of karyotype evolution via chromosome fusion or intercentromeric recombination.</title>
        <authorList>
            <person name="Coelho M.A."/>
            <person name="David-Palma M."/>
            <person name="Shea T."/>
            <person name="Bowers K."/>
            <person name="McGinley-Smith S."/>
            <person name="Mohammad A.W."/>
            <person name="Gnirke A."/>
            <person name="Yurkov A.M."/>
            <person name="Nowrousian M."/>
            <person name="Sun S."/>
            <person name="Cuomo C.A."/>
            <person name="Heitman J."/>
        </authorList>
    </citation>
    <scope>NUCLEOTIDE SEQUENCE</scope>
    <source>
        <strain evidence="2">CBS 10118</strain>
    </source>
</reference>
<gene>
    <name evidence="1" type="ORF">I302_05159</name>
    <name evidence="2" type="ORF">I302_106035</name>
</gene>
<dbReference type="OrthoDB" id="2559467at2759"/>
<proteinExistence type="predicted"/>
<dbReference type="EMBL" id="KI894021">
    <property type="protein sequence ID" value="OCF25342.1"/>
    <property type="molecule type" value="Genomic_DNA"/>
</dbReference>
<dbReference type="Proteomes" id="UP000092730">
    <property type="component" value="Chromosome 4"/>
</dbReference>
<reference evidence="2" key="2">
    <citation type="submission" date="2013-07" db="EMBL/GenBank/DDBJ databases">
        <authorList>
            <consortium name="The Broad Institute Genome Sequencing Platform"/>
            <person name="Cuomo C."/>
            <person name="Litvintseva A."/>
            <person name="Chen Y."/>
            <person name="Heitman J."/>
            <person name="Sun S."/>
            <person name="Springer D."/>
            <person name="Dromer F."/>
            <person name="Young S.K."/>
            <person name="Zeng Q."/>
            <person name="Gargeya S."/>
            <person name="Fitzgerald M."/>
            <person name="Abouelleil A."/>
            <person name="Alvarado L."/>
            <person name="Berlin A.M."/>
            <person name="Chapman S.B."/>
            <person name="Dewar J."/>
            <person name="Goldberg J."/>
            <person name="Griggs A."/>
            <person name="Gujja S."/>
            <person name="Hansen M."/>
            <person name="Howarth C."/>
            <person name="Imamovic A."/>
            <person name="Larimer J."/>
            <person name="McCowan C."/>
            <person name="Murphy C."/>
            <person name="Pearson M."/>
            <person name="Priest M."/>
            <person name="Roberts A."/>
            <person name="Saif S."/>
            <person name="Shea T."/>
            <person name="Sykes S."/>
            <person name="Wortman J."/>
            <person name="Nusbaum C."/>
            <person name="Birren B."/>
        </authorList>
    </citation>
    <scope>NUCLEOTIDE SEQUENCE</scope>
    <source>
        <strain evidence="2">CBS 10118</strain>
    </source>
</reference>
<evidence type="ECO:0000313" key="3">
    <source>
        <dbReference type="Proteomes" id="UP000092730"/>
    </source>
</evidence>
<reference evidence="1" key="3">
    <citation type="submission" date="2014-01" db="EMBL/GenBank/DDBJ databases">
        <title>Evolution of pathogenesis and genome organization in the Tremellales.</title>
        <authorList>
            <person name="Cuomo C."/>
            <person name="Litvintseva A."/>
            <person name="Heitman J."/>
            <person name="Chen Y."/>
            <person name="Sun S."/>
            <person name="Springer D."/>
            <person name="Dromer F."/>
            <person name="Young S."/>
            <person name="Zeng Q."/>
            <person name="Chapman S."/>
            <person name="Gujja S."/>
            <person name="Saif S."/>
            <person name="Birren B."/>
        </authorList>
    </citation>
    <scope>NUCLEOTIDE SEQUENCE</scope>
    <source>
        <strain evidence="1">CBS 10118</strain>
    </source>
</reference>
<organism evidence="1">
    <name type="scientific">Kwoniella bestiolae CBS 10118</name>
    <dbReference type="NCBI Taxonomy" id="1296100"/>
    <lineage>
        <taxon>Eukaryota</taxon>
        <taxon>Fungi</taxon>
        <taxon>Dikarya</taxon>
        <taxon>Basidiomycota</taxon>
        <taxon>Agaricomycotina</taxon>
        <taxon>Tremellomycetes</taxon>
        <taxon>Tremellales</taxon>
        <taxon>Cryptococcaceae</taxon>
        <taxon>Kwoniella</taxon>
    </lineage>
</organism>
<reference evidence="1" key="1">
    <citation type="submission" date="2013-07" db="EMBL/GenBank/DDBJ databases">
        <title>The Genome Sequence of Cryptococcus bestiolae CBS10118.</title>
        <authorList>
            <consortium name="The Broad Institute Genome Sequencing Platform"/>
            <person name="Cuomo C."/>
            <person name="Litvintseva A."/>
            <person name="Chen Y."/>
            <person name="Heitman J."/>
            <person name="Sun S."/>
            <person name="Springer D."/>
            <person name="Dromer F."/>
            <person name="Young S.K."/>
            <person name="Zeng Q."/>
            <person name="Gargeya S."/>
            <person name="Fitzgerald M."/>
            <person name="Abouelleil A."/>
            <person name="Alvarado L."/>
            <person name="Berlin A.M."/>
            <person name="Chapman S.B."/>
            <person name="Dewar J."/>
            <person name="Goldberg J."/>
            <person name="Griggs A."/>
            <person name="Gujja S."/>
            <person name="Hansen M."/>
            <person name="Howarth C."/>
            <person name="Imamovic A."/>
            <person name="Larimer J."/>
            <person name="McCowan C."/>
            <person name="Murphy C."/>
            <person name="Pearson M."/>
            <person name="Priest M."/>
            <person name="Roberts A."/>
            <person name="Saif S."/>
            <person name="Shea T."/>
            <person name="Sykes S."/>
            <person name="Wortman J."/>
            <person name="Nusbaum C."/>
            <person name="Birren B."/>
        </authorList>
    </citation>
    <scope>NUCLEOTIDE SEQUENCE [LARGE SCALE GENOMIC DNA]</scope>
    <source>
        <strain evidence="1">CBS 10118</strain>
    </source>
</reference>
<dbReference type="KEGG" id="kbi:30209558"/>
<evidence type="ECO:0000313" key="1">
    <source>
        <dbReference type="EMBL" id="OCF25342.1"/>
    </source>
</evidence>